<name>A0A9W9HN58_9EURO</name>
<comment type="caution">
    <text evidence="2">The sequence shown here is derived from an EMBL/GenBank/DDBJ whole genome shotgun (WGS) entry which is preliminary data.</text>
</comment>
<feature type="region of interest" description="Disordered" evidence="1">
    <location>
        <begin position="21"/>
        <end position="49"/>
    </location>
</feature>
<feature type="region of interest" description="Disordered" evidence="1">
    <location>
        <begin position="121"/>
        <end position="148"/>
    </location>
</feature>
<accession>A0A9W9HN58</accession>
<evidence type="ECO:0000313" key="3">
    <source>
        <dbReference type="Proteomes" id="UP001146351"/>
    </source>
</evidence>
<reference evidence="2" key="1">
    <citation type="submission" date="2022-11" db="EMBL/GenBank/DDBJ databases">
        <authorList>
            <person name="Petersen C."/>
        </authorList>
    </citation>
    <scope>NUCLEOTIDE SEQUENCE</scope>
    <source>
        <strain evidence="2">IBT 21917</strain>
    </source>
</reference>
<keyword evidence="3" id="KW-1185">Reference proteome</keyword>
<gene>
    <name evidence="2" type="ORF">N7492_009985</name>
</gene>
<proteinExistence type="predicted"/>
<reference evidence="2" key="2">
    <citation type="journal article" date="2023" name="IMA Fungus">
        <title>Comparative genomic study of the Penicillium genus elucidates a diverse pangenome and 15 lateral gene transfer events.</title>
        <authorList>
            <person name="Petersen C."/>
            <person name="Sorensen T."/>
            <person name="Nielsen M.R."/>
            <person name="Sondergaard T.E."/>
            <person name="Sorensen J.L."/>
            <person name="Fitzpatrick D.A."/>
            <person name="Frisvad J.C."/>
            <person name="Nielsen K.L."/>
        </authorList>
    </citation>
    <scope>NUCLEOTIDE SEQUENCE</scope>
    <source>
        <strain evidence="2">IBT 21917</strain>
    </source>
</reference>
<evidence type="ECO:0000256" key="1">
    <source>
        <dbReference type="SAM" id="MobiDB-lite"/>
    </source>
</evidence>
<evidence type="ECO:0000313" key="2">
    <source>
        <dbReference type="EMBL" id="KAJ5151690.1"/>
    </source>
</evidence>
<feature type="compositionally biased region" description="Polar residues" evidence="1">
    <location>
        <begin position="125"/>
        <end position="134"/>
    </location>
</feature>
<dbReference type="Proteomes" id="UP001146351">
    <property type="component" value="Unassembled WGS sequence"/>
</dbReference>
<sequence length="247" mass="26401">MSPGHSGLSVELDSLLGGSHIPAGAPPAVRSPHHPSPSGLLTMASHSLSSRPDEGNIPVYAFGALIAGIARVEKQLDSLHSAIEGMNAKGAELESAQNELKRIVTDNIDLLHLAVAKNQKDIESLQDSPPQAQRSRFPDVASVSMGEGQLQAPTAQVKSYDTSKTAISPLDHLVASLPVFNERLDTYNDRIEHLNGQLSDALGWMETLFQARDASSPDDGDCDSMAVNLDLQDRDEDVPVPSRKFGP</sequence>
<dbReference type="AlphaFoldDB" id="A0A9W9HN58"/>
<protein>
    <submittedName>
        <fullName evidence="2">Uncharacterized protein</fullName>
    </submittedName>
</protein>
<dbReference type="EMBL" id="JAPQKO010000008">
    <property type="protein sequence ID" value="KAJ5151690.1"/>
    <property type="molecule type" value="Genomic_DNA"/>
</dbReference>
<organism evidence="2 3">
    <name type="scientific">Penicillium capsulatum</name>
    <dbReference type="NCBI Taxonomy" id="69766"/>
    <lineage>
        <taxon>Eukaryota</taxon>
        <taxon>Fungi</taxon>
        <taxon>Dikarya</taxon>
        <taxon>Ascomycota</taxon>
        <taxon>Pezizomycotina</taxon>
        <taxon>Eurotiomycetes</taxon>
        <taxon>Eurotiomycetidae</taxon>
        <taxon>Eurotiales</taxon>
        <taxon>Aspergillaceae</taxon>
        <taxon>Penicillium</taxon>
    </lineage>
</organism>